<evidence type="ECO:0000259" key="1">
    <source>
        <dbReference type="PROSITE" id="PS50878"/>
    </source>
</evidence>
<accession>A0AAV2SZE1</accession>
<dbReference type="AlphaFoldDB" id="A0AAV2SZE1"/>
<protein>
    <recommendedName>
        <fullName evidence="1">Reverse transcriptase domain-containing protein</fullName>
    </recommendedName>
</protein>
<evidence type="ECO:0000313" key="3">
    <source>
        <dbReference type="Proteomes" id="UP001497623"/>
    </source>
</evidence>
<dbReference type="Pfam" id="PF00078">
    <property type="entry name" value="RVT_1"/>
    <property type="match status" value="1"/>
</dbReference>
<proteinExistence type="predicted"/>
<name>A0AAV2SZE1_MEGNR</name>
<sequence length="150" mass="17219">AKLEAYGIRGNLLKWMEAFLTGRSQRVVIKGVLSESLPVWSGVPQGSVLGPLLFLIFINDLLDEVDSSGSLFADDSKLFRKINCPHDQLTLQNDLAKLQDWSRKWLLEFNEKKCKVMHIGRLNLKHDYHINNTVLVETKEEKRLGCVYYT</sequence>
<dbReference type="PROSITE" id="PS50878">
    <property type="entry name" value="RT_POL"/>
    <property type="match status" value="1"/>
</dbReference>
<dbReference type="EMBL" id="CAXKWB010158229">
    <property type="protein sequence ID" value="CAL4249564.1"/>
    <property type="molecule type" value="Genomic_DNA"/>
</dbReference>
<organism evidence="2 3">
    <name type="scientific">Meganyctiphanes norvegica</name>
    <name type="common">Northern krill</name>
    <name type="synonym">Thysanopoda norvegica</name>
    <dbReference type="NCBI Taxonomy" id="48144"/>
    <lineage>
        <taxon>Eukaryota</taxon>
        <taxon>Metazoa</taxon>
        <taxon>Ecdysozoa</taxon>
        <taxon>Arthropoda</taxon>
        <taxon>Crustacea</taxon>
        <taxon>Multicrustacea</taxon>
        <taxon>Malacostraca</taxon>
        <taxon>Eumalacostraca</taxon>
        <taxon>Eucarida</taxon>
        <taxon>Euphausiacea</taxon>
        <taxon>Euphausiidae</taxon>
        <taxon>Meganyctiphanes</taxon>
    </lineage>
</organism>
<evidence type="ECO:0000313" key="2">
    <source>
        <dbReference type="EMBL" id="CAL4249564.1"/>
    </source>
</evidence>
<comment type="caution">
    <text evidence="2">The sequence shown here is derived from an EMBL/GenBank/DDBJ whole genome shotgun (WGS) entry which is preliminary data.</text>
</comment>
<feature type="non-terminal residue" evidence="2">
    <location>
        <position position="1"/>
    </location>
</feature>
<reference evidence="2 3" key="1">
    <citation type="submission" date="2024-05" db="EMBL/GenBank/DDBJ databases">
        <authorList>
            <person name="Wallberg A."/>
        </authorList>
    </citation>
    <scope>NUCLEOTIDE SEQUENCE [LARGE SCALE GENOMIC DNA]</scope>
</reference>
<dbReference type="PANTHER" id="PTHR33332">
    <property type="entry name" value="REVERSE TRANSCRIPTASE DOMAIN-CONTAINING PROTEIN"/>
    <property type="match status" value="1"/>
</dbReference>
<gene>
    <name evidence="2" type="ORF">MNOR_LOCUS41560</name>
</gene>
<dbReference type="Proteomes" id="UP001497623">
    <property type="component" value="Unassembled WGS sequence"/>
</dbReference>
<dbReference type="InterPro" id="IPR000477">
    <property type="entry name" value="RT_dom"/>
</dbReference>
<keyword evidence="3" id="KW-1185">Reference proteome</keyword>
<feature type="domain" description="Reverse transcriptase" evidence="1">
    <location>
        <begin position="1"/>
        <end position="135"/>
    </location>
</feature>